<comment type="caution">
    <text evidence="2">The sequence shown here is derived from an EMBL/GenBank/DDBJ whole genome shotgun (WGS) entry which is preliminary data.</text>
</comment>
<gene>
    <name evidence="2" type="ORF">G1H10_10120</name>
</gene>
<protein>
    <submittedName>
        <fullName evidence="2">GNAT family N-acetyltransferase</fullName>
    </submittedName>
</protein>
<dbReference type="AlphaFoldDB" id="A0A6L9S6D2"/>
<dbReference type="GO" id="GO:0016747">
    <property type="term" value="F:acyltransferase activity, transferring groups other than amino-acyl groups"/>
    <property type="evidence" value="ECO:0007669"/>
    <property type="project" value="InterPro"/>
</dbReference>
<name>A0A6L9S6D2_9ACTN</name>
<dbReference type="Proteomes" id="UP000475214">
    <property type="component" value="Unassembled WGS sequence"/>
</dbReference>
<proteinExistence type="predicted"/>
<organism evidence="2 3">
    <name type="scientific">Phytoactinopolyspora halotolerans</name>
    <dbReference type="NCBI Taxonomy" id="1981512"/>
    <lineage>
        <taxon>Bacteria</taxon>
        <taxon>Bacillati</taxon>
        <taxon>Actinomycetota</taxon>
        <taxon>Actinomycetes</taxon>
        <taxon>Jiangellales</taxon>
        <taxon>Jiangellaceae</taxon>
        <taxon>Phytoactinopolyspora</taxon>
    </lineage>
</organism>
<dbReference type="SUPFAM" id="SSF55729">
    <property type="entry name" value="Acyl-CoA N-acyltransferases (Nat)"/>
    <property type="match status" value="1"/>
</dbReference>
<keyword evidence="3" id="KW-1185">Reference proteome</keyword>
<dbReference type="EMBL" id="JAAGOA010000006">
    <property type="protein sequence ID" value="NEE00523.1"/>
    <property type="molecule type" value="Genomic_DNA"/>
</dbReference>
<evidence type="ECO:0000313" key="2">
    <source>
        <dbReference type="EMBL" id="NEE00523.1"/>
    </source>
</evidence>
<dbReference type="InterPro" id="IPR056935">
    <property type="entry name" value="Rv0428c-like_C"/>
</dbReference>
<reference evidence="2 3" key="1">
    <citation type="submission" date="2020-02" db="EMBL/GenBank/DDBJ databases">
        <authorList>
            <person name="Li X.-J."/>
            <person name="Han X.-M."/>
        </authorList>
    </citation>
    <scope>NUCLEOTIDE SEQUENCE [LARGE SCALE GENOMIC DNA]</scope>
    <source>
        <strain evidence="2 3">CCTCC AB 2017055</strain>
    </source>
</reference>
<dbReference type="InterPro" id="IPR000182">
    <property type="entry name" value="GNAT_dom"/>
</dbReference>
<dbReference type="Pfam" id="PF24553">
    <property type="entry name" value="Rv0428c_C"/>
    <property type="match status" value="1"/>
</dbReference>
<dbReference type="Gene3D" id="3.40.630.30">
    <property type="match status" value="1"/>
</dbReference>
<sequence>MAIKAIPAQPVTRRAVRDLEAAAARGWRALQTDRIGGWLLRAADGFTRRANSCMPLDDPGMALDDAIAAVRDWYAERGLPPCFQVPGPLELALGPALDARGWSRSEDVLVLTADVDDVRAGARDDLPAVRIDDRPDDAWLGCYHYRGDELPEHAIHVLTNADQVGFASVDDAGQRVAIARGAVTDAPSGRRWLGVTAVEVAPTARRRGLGSHVVAGLAAWAARLAATHAYLQVEETNTAAQAAYRKLGFADHHSYHYRSP</sequence>
<feature type="domain" description="N-acetyltransferase" evidence="1">
    <location>
        <begin position="116"/>
        <end position="260"/>
    </location>
</feature>
<evidence type="ECO:0000259" key="1">
    <source>
        <dbReference type="PROSITE" id="PS51186"/>
    </source>
</evidence>
<keyword evidence="2" id="KW-0808">Transferase</keyword>
<accession>A0A6L9S6D2</accession>
<dbReference type="PROSITE" id="PS51186">
    <property type="entry name" value="GNAT"/>
    <property type="match status" value="1"/>
</dbReference>
<evidence type="ECO:0000313" key="3">
    <source>
        <dbReference type="Proteomes" id="UP000475214"/>
    </source>
</evidence>
<dbReference type="InterPro" id="IPR016181">
    <property type="entry name" value="Acyl_CoA_acyltransferase"/>
</dbReference>